<organism evidence="1 2">
    <name type="scientific">Octopus vulgaris</name>
    <name type="common">Common octopus</name>
    <dbReference type="NCBI Taxonomy" id="6645"/>
    <lineage>
        <taxon>Eukaryota</taxon>
        <taxon>Metazoa</taxon>
        <taxon>Spiralia</taxon>
        <taxon>Lophotrochozoa</taxon>
        <taxon>Mollusca</taxon>
        <taxon>Cephalopoda</taxon>
        <taxon>Coleoidea</taxon>
        <taxon>Octopodiformes</taxon>
        <taxon>Octopoda</taxon>
        <taxon>Incirrata</taxon>
        <taxon>Octopodidae</taxon>
        <taxon>Octopus</taxon>
    </lineage>
</organism>
<reference evidence="1" key="1">
    <citation type="submission" date="2023-08" db="EMBL/GenBank/DDBJ databases">
        <authorList>
            <person name="Alioto T."/>
            <person name="Alioto T."/>
            <person name="Gomez Garrido J."/>
        </authorList>
    </citation>
    <scope>NUCLEOTIDE SEQUENCE</scope>
</reference>
<name>A0AA36BVZ7_OCTVU</name>
<evidence type="ECO:0000313" key="1">
    <source>
        <dbReference type="EMBL" id="CAI9741685.1"/>
    </source>
</evidence>
<dbReference type="AlphaFoldDB" id="A0AA36BVZ7"/>
<protein>
    <submittedName>
        <fullName evidence="1">Uncharacterized protein</fullName>
    </submittedName>
</protein>
<sequence length="72" mass="8554">MKGNDYGVVLLRRRKRGTAEDLVYVNKPDKKTLTKPLLLGRRVCDTQRTDSHRITQEKKVYSRTKLYQLYQI</sequence>
<gene>
    <name evidence="1" type="ORF">OCTVUL_1B025564</name>
</gene>
<dbReference type="EMBL" id="OX597840">
    <property type="protein sequence ID" value="CAI9741685.1"/>
    <property type="molecule type" value="Genomic_DNA"/>
</dbReference>
<dbReference type="Proteomes" id="UP001162480">
    <property type="component" value="Chromosome 27"/>
</dbReference>
<keyword evidence="2" id="KW-1185">Reference proteome</keyword>
<evidence type="ECO:0000313" key="2">
    <source>
        <dbReference type="Proteomes" id="UP001162480"/>
    </source>
</evidence>
<accession>A0AA36BVZ7</accession>
<proteinExistence type="predicted"/>